<comment type="caution">
    <text evidence="1">The sequence shown here is derived from an EMBL/GenBank/DDBJ whole genome shotgun (WGS) entry which is preliminary data.</text>
</comment>
<evidence type="ECO:0000313" key="2">
    <source>
        <dbReference type="Proteomes" id="UP001221898"/>
    </source>
</evidence>
<keyword evidence="2" id="KW-1185">Reference proteome</keyword>
<protein>
    <submittedName>
        <fullName evidence="1">Uncharacterized protein</fullName>
    </submittedName>
</protein>
<dbReference type="Proteomes" id="UP001221898">
    <property type="component" value="Unassembled WGS sequence"/>
</dbReference>
<reference evidence="1" key="1">
    <citation type="journal article" date="2023" name="Science">
        <title>Genome structures resolve the early diversification of teleost fishes.</title>
        <authorList>
            <person name="Parey E."/>
            <person name="Louis A."/>
            <person name="Montfort J."/>
            <person name="Bouchez O."/>
            <person name="Roques C."/>
            <person name="Iampietro C."/>
            <person name="Lluch J."/>
            <person name="Castinel A."/>
            <person name="Donnadieu C."/>
            <person name="Desvignes T."/>
            <person name="Floi Bucao C."/>
            <person name="Jouanno E."/>
            <person name="Wen M."/>
            <person name="Mejri S."/>
            <person name="Dirks R."/>
            <person name="Jansen H."/>
            <person name="Henkel C."/>
            <person name="Chen W.J."/>
            <person name="Zahm M."/>
            <person name="Cabau C."/>
            <person name="Klopp C."/>
            <person name="Thompson A.W."/>
            <person name="Robinson-Rechavi M."/>
            <person name="Braasch I."/>
            <person name="Lecointre G."/>
            <person name="Bobe J."/>
            <person name="Postlethwait J.H."/>
            <person name="Berthelot C."/>
            <person name="Roest Crollius H."/>
            <person name="Guiguen Y."/>
        </authorList>
    </citation>
    <scope>NUCLEOTIDE SEQUENCE</scope>
    <source>
        <strain evidence="1">NC1722</strain>
    </source>
</reference>
<sequence>MFEYDLQNANTHETAAVPCLILTSGNRRPVRPASRAEFLRCEWTERADRKCPATAASRFHHRSLRSCALWMRDLSRTARFNRS</sequence>
<accession>A0AAD7SY05</accession>
<organism evidence="1 2">
    <name type="scientific">Aldrovandia affinis</name>
    <dbReference type="NCBI Taxonomy" id="143900"/>
    <lineage>
        <taxon>Eukaryota</taxon>
        <taxon>Metazoa</taxon>
        <taxon>Chordata</taxon>
        <taxon>Craniata</taxon>
        <taxon>Vertebrata</taxon>
        <taxon>Euteleostomi</taxon>
        <taxon>Actinopterygii</taxon>
        <taxon>Neopterygii</taxon>
        <taxon>Teleostei</taxon>
        <taxon>Notacanthiformes</taxon>
        <taxon>Halosauridae</taxon>
        <taxon>Aldrovandia</taxon>
    </lineage>
</organism>
<proteinExistence type="predicted"/>
<evidence type="ECO:0000313" key="1">
    <source>
        <dbReference type="EMBL" id="KAJ8410740.1"/>
    </source>
</evidence>
<dbReference type="EMBL" id="JAINUG010000025">
    <property type="protein sequence ID" value="KAJ8410740.1"/>
    <property type="molecule type" value="Genomic_DNA"/>
</dbReference>
<gene>
    <name evidence="1" type="ORF">AAFF_G00186970</name>
</gene>
<name>A0AAD7SY05_9TELE</name>
<dbReference type="AlphaFoldDB" id="A0AAD7SY05"/>